<gene>
    <name evidence="1" type="ORF">Ahu01nite_079840</name>
</gene>
<name>A0ABQ4A228_9ACTN</name>
<accession>A0ABQ4A228</accession>
<protein>
    <submittedName>
        <fullName evidence="1">Uncharacterized protein</fullName>
    </submittedName>
</protein>
<organism evidence="1 2">
    <name type="scientific">Winogradskya humida</name>
    <dbReference type="NCBI Taxonomy" id="113566"/>
    <lineage>
        <taxon>Bacteria</taxon>
        <taxon>Bacillati</taxon>
        <taxon>Actinomycetota</taxon>
        <taxon>Actinomycetes</taxon>
        <taxon>Micromonosporales</taxon>
        <taxon>Micromonosporaceae</taxon>
        <taxon>Winogradskya</taxon>
    </lineage>
</organism>
<dbReference type="Proteomes" id="UP000603200">
    <property type="component" value="Unassembled WGS sequence"/>
</dbReference>
<reference evidence="1 2" key="1">
    <citation type="submission" date="2021-01" db="EMBL/GenBank/DDBJ databases">
        <title>Whole genome shotgun sequence of Actinoplanes humidus NBRC 14915.</title>
        <authorList>
            <person name="Komaki H."/>
            <person name="Tamura T."/>
        </authorList>
    </citation>
    <scope>NUCLEOTIDE SEQUENCE [LARGE SCALE GENOMIC DNA]</scope>
    <source>
        <strain evidence="1 2">NBRC 14915</strain>
    </source>
</reference>
<dbReference type="EMBL" id="BOMN01000113">
    <property type="protein sequence ID" value="GIE24882.1"/>
    <property type="molecule type" value="Genomic_DNA"/>
</dbReference>
<proteinExistence type="predicted"/>
<sequence>MPSISIDTGNGPNAPMDIAPPRAALDVALRFVHAWSRPGLSQPVWYAGVRDLVTPAYARLLAATDPANIPAHAVTGPPVVRSSTTQAVIADIPTDAGTLHVTVIAADRRWWVATVIGIGLR</sequence>
<comment type="caution">
    <text evidence="1">The sequence shown here is derived from an EMBL/GenBank/DDBJ whole genome shotgun (WGS) entry which is preliminary data.</text>
</comment>
<keyword evidence="2" id="KW-1185">Reference proteome</keyword>
<evidence type="ECO:0000313" key="1">
    <source>
        <dbReference type="EMBL" id="GIE24882.1"/>
    </source>
</evidence>
<evidence type="ECO:0000313" key="2">
    <source>
        <dbReference type="Proteomes" id="UP000603200"/>
    </source>
</evidence>
<dbReference type="RefSeq" id="WP_203841867.1">
    <property type="nucleotide sequence ID" value="NZ_BAAATV010000001.1"/>
</dbReference>